<dbReference type="GO" id="GO:0006302">
    <property type="term" value="P:double-strand break repair"/>
    <property type="evidence" value="ECO:0007669"/>
    <property type="project" value="TreeGrafter"/>
</dbReference>
<dbReference type="Pfam" id="PF02463">
    <property type="entry name" value="SMC_N"/>
    <property type="match status" value="1"/>
</dbReference>
<dbReference type="SMART" id="SM00382">
    <property type="entry name" value="AAA"/>
    <property type="match status" value="1"/>
</dbReference>
<dbReference type="InterPro" id="IPR001238">
    <property type="entry name" value="DNA-binding_RecF"/>
</dbReference>
<dbReference type="EMBL" id="UINC01000956">
    <property type="protein sequence ID" value="SUZ65310.1"/>
    <property type="molecule type" value="Genomic_DNA"/>
</dbReference>
<dbReference type="SUPFAM" id="SSF52540">
    <property type="entry name" value="P-loop containing nucleoside triphosphate hydrolases"/>
    <property type="match status" value="1"/>
</dbReference>
<evidence type="ECO:0000256" key="3">
    <source>
        <dbReference type="ARBA" id="ARBA00022741"/>
    </source>
</evidence>
<dbReference type="GO" id="GO:0003697">
    <property type="term" value="F:single-stranded DNA binding"/>
    <property type="evidence" value="ECO:0007669"/>
    <property type="project" value="InterPro"/>
</dbReference>
<dbReference type="GO" id="GO:0006260">
    <property type="term" value="P:DNA replication"/>
    <property type="evidence" value="ECO:0007669"/>
    <property type="project" value="UniProtKB-KW"/>
</dbReference>
<accession>A0A381PEG2</accession>
<dbReference type="InterPro" id="IPR027417">
    <property type="entry name" value="P-loop_NTPase"/>
</dbReference>
<keyword evidence="1" id="KW-0963">Cytoplasm</keyword>
<evidence type="ECO:0000259" key="6">
    <source>
        <dbReference type="SMART" id="SM00382"/>
    </source>
</evidence>
<dbReference type="PANTHER" id="PTHR32182">
    <property type="entry name" value="DNA REPLICATION AND REPAIR PROTEIN RECF"/>
    <property type="match status" value="1"/>
</dbReference>
<keyword evidence="3" id="KW-0547">Nucleotide-binding</keyword>
<dbReference type="HAMAP" id="MF_00365">
    <property type="entry name" value="RecF"/>
    <property type="match status" value="1"/>
</dbReference>
<sequence>MSIARVFIKNFRLFRELDLDLNKENLLITGPNGSGKTSVLEAINLLISRKSIRTRDLKECINDDSDGFSLGLEIKNKDEVLTIKAAKQTNKRITIETKVGNTSATKENLPIVQFIQAKDLRMIEGETEIRRDFFNKTMFHVEHSSESDYKNYKKALSQRNILLKRKASEGELKVWNEALMDTGNILAEKQKSFFERVFKKSLEQKREKREAQEAFLNQIKVGFKRGWPETISLKKALVESAEKDRALGYTSIGPHRLDFKYFINNRLAKSFLSRGQQKLLIILSFFKFNDILTTKNKSGIVYLIDDITSELDQENLAMVLEQAIELKAQLLITAIRGKSLSNMTPFLDKFRQLIL</sequence>
<evidence type="ECO:0000256" key="5">
    <source>
        <dbReference type="ARBA" id="ARBA00023125"/>
    </source>
</evidence>
<organism evidence="7">
    <name type="scientific">marine metagenome</name>
    <dbReference type="NCBI Taxonomy" id="408172"/>
    <lineage>
        <taxon>unclassified sequences</taxon>
        <taxon>metagenomes</taxon>
        <taxon>ecological metagenomes</taxon>
    </lineage>
</organism>
<dbReference type="InterPro" id="IPR003593">
    <property type="entry name" value="AAA+_ATPase"/>
</dbReference>
<dbReference type="GO" id="GO:0000731">
    <property type="term" value="P:DNA synthesis involved in DNA repair"/>
    <property type="evidence" value="ECO:0007669"/>
    <property type="project" value="TreeGrafter"/>
</dbReference>
<evidence type="ECO:0000256" key="1">
    <source>
        <dbReference type="ARBA" id="ARBA00022490"/>
    </source>
</evidence>
<keyword evidence="4" id="KW-0067">ATP-binding</keyword>
<proteinExistence type="inferred from homology"/>
<name>A0A381PEG2_9ZZZZ</name>
<gene>
    <name evidence="7" type="ORF">METZ01_LOCUS18164</name>
</gene>
<feature type="domain" description="AAA+ ATPase" evidence="6">
    <location>
        <begin position="22"/>
        <end position="355"/>
    </location>
</feature>
<keyword evidence="2" id="KW-0235">DNA replication</keyword>
<dbReference type="InterPro" id="IPR042174">
    <property type="entry name" value="RecF_2"/>
</dbReference>
<keyword evidence="5" id="KW-0238">DNA-binding</keyword>
<evidence type="ECO:0000256" key="2">
    <source>
        <dbReference type="ARBA" id="ARBA00022705"/>
    </source>
</evidence>
<dbReference type="NCBIfam" id="TIGR00611">
    <property type="entry name" value="recf"/>
    <property type="match status" value="1"/>
</dbReference>
<dbReference type="AlphaFoldDB" id="A0A381PEG2"/>
<evidence type="ECO:0000256" key="4">
    <source>
        <dbReference type="ARBA" id="ARBA00022840"/>
    </source>
</evidence>
<dbReference type="InterPro" id="IPR003395">
    <property type="entry name" value="RecF/RecN/SMC_N"/>
</dbReference>
<evidence type="ECO:0000313" key="7">
    <source>
        <dbReference type="EMBL" id="SUZ65310.1"/>
    </source>
</evidence>
<protein>
    <recommendedName>
        <fullName evidence="6">AAA+ ATPase domain-containing protein</fullName>
    </recommendedName>
</protein>
<dbReference type="Gene3D" id="3.40.50.300">
    <property type="entry name" value="P-loop containing nucleotide triphosphate hydrolases"/>
    <property type="match status" value="1"/>
</dbReference>
<reference evidence="7" key="1">
    <citation type="submission" date="2018-05" db="EMBL/GenBank/DDBJ databases">
        <authorList>
            <person name="Lanie J.A."/>
            <person name="Ng W.-L."/>
            <person name="Kazmierczak K.M."/>
            <person name="Andrzejewski T.M."/>
            <person name="Davidsen T.M."/>
            <person name="Wayne K.J."/>
            <person name="Tettelin H."/>
            <person name="Glass J.I."/>
            <person name="Rusch D."/>
            <person name="Podicherti R."/>
            <person name="Tsui H.-C.T."/>
            <person name="Winkler M.E."/>
        </authorList>
    </citation>
    <scope>NUCLEOTIDE SEQUENCE</scope>
</reference>
<dbReference type="PANTHER" id="PTHR32182:SF0">
    <property type="entry name" value="DNA REPLICATION AND REPAIR PROTEIN RECF"/>
    <property type="match status" value="1"/>
</dbReference>
<dbReference type="GO" id="GO:0005524">
    <property type="term" value="F:ATP binding"/>
    <property type="evidence" value="ECO:0007669"/>
    <property type="project" value="UniProtKB-KW"/>
</dbReference>
<dbReference type="Gene3D" id="1.20.1050.90">
    <property type="entry name" value="RecF/RecN/SMC, N-terminal domain"/>
    <property type="match status" value="1"/>
</dbReference>